<dbReference type="InterPro" id="IPR008972">
    <property type="entry name" value="Cupredoxin"/>
</dbReference>
<dbReference type="Gene3D" id="2.60.40.420">
    <property type="entry name" value="Cupredoxins - blue copper proteins"/>
    <property type="match status" value="1"/>
</dbReference>
<reference evidence="2" key="1">
    <citation type="submission" date="2017-11" db="EMBL/GenBank/DDBJ databases">
        <authorList>
            <person name="Kajale S.C."/>
            <person name="Sharma A."/>
        </authorList>
    </citation>
    <scope>NUCLEOTIDE SEQUENCE</scope>
    <source>
        <strain evidence="2">LS1_42</strain>
    </source>
</reference>
<feature type="compositionally biased region" description="Acidic residues" evidence="1">
    <location>
        <begin position="166"/>
        <end position="175"/>
    </location>
</feature>
<name>A0A8J8Q768_9EURY</name>
<organism evidence="2 3">
    <name type="scientific">Natronococcus pandeyae</name>
    <dbReference type="NCBI Taxonomy" id="2055836"/>
    <lineage>
        <taxon>Archaea</taxon>
        <taxon>Methanobacteriati</taxon>
        <taxon>Methanobacteriota</taxon>
        <taxon>Stenosarchaea group</taxon>
        <taxon>Halobacteria</taxon>
        <taxon>Halobacteriales</taxon>
        <taxon>Natrialbaceae</taxon>
        <taxon>Natronococcus</taxon>
    </lineage>
</organism>
<sequence>MLYRFERETPSMSGQQSTRRRLLTSGSALLATGLAGCVDDELGKDDPLLGDPEPYVEVTLANDESGVRVDPPIAHLVEGGTVEWVAESGSHDTAAYHPETHGDQRRISEDGEPWEGSVSPSSPFDREFHHEGVYDYACRSHEERGMVGTILVGLPAPEEQPGLEAPSDEYPADASDELERYNERVREFLVEGHG</sequence>
<gene>
    <name evidence="2" type="ORF">CV102_00405</name>
</gene>
<dbReference type="Proteomes" id="UP000766904">
    <property type="component" value="Unassembled WGS sequence"/>
</dbReference>
<comment type="caution">
    <text evidence="2">The sequence shown here is derived from an EMBL/GenBank/DDBJ whole genome shotgun (WGS) entry which is preliminary data.</text>
</comment>
<dbReference type="AlphaFoldDB" id="A0A8J8Q768"/>
<evidence type="ECO:0000256" key="1">
    <source>
        <dbReference type="SAM" id="MobiDB-lite"/>
    </source>
</evidence>
<protein>
    <submittedName>
        <fullName evidence="2">Halocyanin</fullName>
    </submittedName>
</protein>
<feature type="region of interest" description="Disordered" evidence="1">
    <location>
        <begin position="94"/>
        <end position="125"/>
    </location>
</feature>
<feature type="compositionally biased region" description="Basic and acidic residues" evidence="1">
    <location>
        <begin position="98"/>
        <end position="109"/>
    </location>
</feature>
<dbReference type="EMBL" id="PHNJ01000001">
    <property type="protein sequence ID" value="TYL40077.1"/>
    <property type="molecule type" value="Genomic_DNA"/>
</dbReference>
<feature type="region of interest" description="Disordered" evidence="1">
    <location>
        <begin position="154"/>
        <end position="175"/>
    </location>
</feature>
<evidence type="ECO:0000313" key="3">
    <source>
        <dbReference type="Proteomes" id="UP000766904"/>
    </source>
</evidence>
<accession>A0A8J8Q768</accession>
<keyword evidence="3" id="KW-1185">Reference proteome</keyword>
<dbReference type="SUPFAM" id="SSF49503">
    <property type="entry name" value="Cupredoxins"/>
    <property type="match status" value="1"/>
</dbReference>
<proteinExistence type="predicted"/>
<evidence type="ECO:0000313" key="2">
    <source>
        <dbReference type="EMBL" id="TYL40077.1"/>
    </source>
</evidence>